<dbReference type="Gene3D" id="3.40.630.30">
    <property type="match status" value="1"/>
</dbReference>
<dbReference type="PANTHER" id="PTHR36449:SF1">
    <property type="entry name" value="ACETYLTRANSFERASE"/>
    <property type="match status" value="1"/>
</dbReference>
<dbReference type="InterPro" id="IPR016181">
    <property type="entry name" value="Acyl_CoA_acyltransferase"/>
</dbReference>
<dbReference type="Proteomes" id="UP000321595">
    <property type="component" value="Chromosome"/>
</dbReference>
<evidence type="ECO:0000313" key="4">
    <source>
        <dbReference type="EMBL" id="QED29299.1"/>
    </source>
</evidence>
<evidence type="ECO:0000256" key="2">
    <source>
        <dbReference type="ARBA" id="ARBA00022679"/>
    </source>
</evidence>
<keyword evidence="3" id="KW-0012">Acyltransferase</keyword>
<dbReference type="RefSeq" id="WP_146962532.1">
    <property type="nucleotide sequence ID" value="NZ_CP042467.1"/>
</dbReference>
<dbReference type="KEGG" id="bbae:FRD01_19090"/>
<sequence>MSSQASRIRAIKPDDKDSGFHCGVKALDDYFLKHAHTNHEADVGRAYVMEASTSEIESGLPPVLGFYTLSMASVLSKDAASVLGKQLPRYPMPAALIGRLAVDHRAQGRRLGGRLLGDALQRVFQASETLREALKDE</sequence>
<dbReference type="GO" id="GO:0016746">
    <property type="term" value="F:acyltransferase activity"/>
    <property type="evidence" value="ECO:0007669"/>
    <property type="project" value="UniProtKB-KW"/>
</dbReference>
<dbReference type="AlphaFoldDB" id="A0A5B8Y0W2"/>
<accession>A0A5B8Y0W2</accession>
<dbReference type="SUPFAM" id="SSF55729">
    <property type="entry name" value="Acyl-CoA N-acyltransferases (Nat)"/>
    <property type="match status" value="1"/>
</dbReference>
<organism evidence="4 5">
    <name type="scientific">Microvenator marinus</name>
    <dbReference type="NCBI Taxonomy" id="2600177"/>
    <lineage>
        <taxon>Bacteria</taxon>
        <taxon>Deltaproteobacteria</taxon>
        <taxon>Bradymonadales</taxon>
        <taxon>Microvenatoraceae</taxon>
        <taxon>Microvenator</taxon>
    </lineage>
</organism>
<gene>
    <name evidence="4" type="ORF">FRD01_19090</name>
</gene>
<proteinExistence type="predicted"/>
<dbReference type="OrthoDB" id="9799147at2"/>
<protein>
    <submittedName>
        <fullName evidence="4">GNAT family N-acetyltransferase</fullName>
    </submittedName>
</protein>
<keyword evidence="1" id="KW-1277">Toxin-antitoxin system</keyword>
<evidence type="ECO:0000313" key="5">
    <source>
        <dbReference type="Proteomes" id="UP000321595"/>
    </source>
</evidence>
<keyword evidence="5" id="KW-1185">Reference proteome</keyword>
<evidence type="ECO:0000256" key="1">
    <source>
        <dbReference type="ARBA" id="ARBA00022649"/>
    </source>
</evidence>
<dbReference type="EMBL" id="CP042467">
    <property type="protein sequence ID" value="QED29299.1"/>
    <property type="molecule type" value="Genomic_DNA"/>
</dbReference>
<reference evidence="4 5" key="1">
    <citation type="submission" date="2019-08" db="EMBL/GenBank/DDBJ databases">
        <authorList>
            <person name="Liang Q."/>
        </authorList>
    </citation>
    <scope>NUCLEOTIDE SEQUENCE [LARGE SCALE GENOMIC DNA]</scope>
    <source>
        <strain evidence="4 5">V1718</strain>
    </source>
</reference>
<name>A0A5B8Y0W2_9DELT</name>
<keyword evidence="2 4" id="KW-0808">Transferase</keyword>
<dbReference type="PANTHER" id="PTHR36449">
    <property type="entry name" value="ACETYLTRANSFERASE-RELATED"/>
    <property type="match status" value="1"/>
</dbReference>
<evidence type="ECO:0000256" key="3">
    <source>
        <dbReference type="ARBA" id="ARBA00023315"/>
    </source>
</evidence>